<dbReference type="AlphaFoldDB" id="D7M6X7"/>
<keyword evidence="3" id="KW-1185">Reference proteome</keyword>
<feature type="compositionally biased region" description="Polar residues" evidence="1">
    <location>
        <begin position="27"/>
        <end position="39"/>
    </location>
</feature>
<dbReference type="Gramene" id="scaffold_603017.1">
    <property type="protein sequence ID" value="scaffold_603017.1"/>
    <property type="gene ID" value="scaffold_603017.1"/>
</dbReference>
<evidence type="ECO:0000256" key="1">
    <source>
        <dbReference type="SAM" id="MobiDB-lite"/>
    </source>
</evidence>
<evidence type="ECO:0000313" key="3">
    <source>
        <dbReference type="Proteomes" id="UP000008694"/>
    </source>
</evidence>
<sequence>MKLENPQKDKRREPGLKTYPSRPGGKESTSPRKSYQGTTSSMLKLSLIYKANGIPHIEEIKDLAQSSVSTLF</sequence>
<dbReference type="EMBL" id="GL348718">
    <property type="protein sequence ID" value="EFH50701.1"/>
    <property type="molecule type" value="Genomic_DNA"/>
</dbReference>
<evidence type="ECO:0000313" key="2">
    <source>
        <dbReference type="EMBL" id="EFH50701.1"/>
    </source>
</evidence>
<feature type="compositionally biased region" description="Basic and acidic residues" evidence="1">
    <location>
        <begin position="1"/>
        <end position="15"/>
    </location>
</feature>
<feature type="region of interest" description="Disordered" evidence="1">
    <location>
        <begin position="1"/>
        <end position="39"/>
    </location>
</feature>
<name>D7M6X7_ARALL</name>
<dbReference type="HOGENOM" id="CLU_2725631_0_0_1"/>
<protein>
    <submittedName>
        <fullName evidence="2">Predicted protein</fullName>
    </submittedName>
</protein>
<reference evidence="3" key="1">
    <citation type="journal article" date="2011" name="Nat. Genet.">
        <title>The Arabidopsis lyrata genome sequence and the basis of rapid genome size change.</title>
        <authorList>
            <person name="Hu T.T."/>
            <person name="Pattyn P."/>
            <person name="Bakker E.G."/>
            <person name="Cao J."/>
            <person name="Cheng J.-F."/>
            <person name="Clark R.M."/>
            <person name="Fahlgren N."/>
            <person name="Fawcett J.A."/>
            <person name="Grimwood J."/>
            <person name="Gundlach H."/>
            <person name="Haberer G."/>
            <person name="Hollister J.D."/>
            <person name="Ossowski S."/>
            <person name="Ottilar R.P."/>
            <person name="Salamov A.A."/>
            <person name="Schneeberger K."/>
            <person name="Spannagl M."/>
            <person name="Wang X."/>
            <person name="Yang L."/>
            <person name="Nasrallah M.E."/>
            <person name="Bergelson J."/>
            <person name="Carrington J.C."/>
            <person name="Gaut B.S."/>
            <person name="Schmutz J."/>
            <person name="Mayer K.F.X."/>
            <person name="Van de Peer Y."/>
            <person name="Grigoriev I.V."/>
            <person name="Nordborg M."/>
            <person name="Weigel D."/>
            <person name="Guo Y.-L."/>
        </authorList>
    </citation>
    <scope>NUCLEOTIDE SEQUENCE [LARGE SCALE GENOMIC DNA]</scope>
    <source>
        <strain evidence="3">cv. MN47</strain>
    </source>
</reference>
<accession>D7M6X7</accession>
<organism evidence="3">
    <name type="scientific">Arabidopsis lyrata subsp. lyrata</name>
    <name type="common">Lyre-leaved rock-cress</name>
    <dbReference type="NCBI Taxonomy" id="81972"/>
    <lineage>
        <taxon>Eukaryota</taxon>
        <taxon>Viridiplantae</taxon>
        <taxon>Streptophyta</taxon>
        <taxon>Embryophyta</taxon>
        <taxon>Tracheophyta</taxon>
        <taxon>Spermatophyta</taxon>
        <taxon>Magnoliopsida</taxon>
        <taxon>eudicotyledons</taxon>
        <taxon>Gunneridae</taxon>
        <taxon>Pentapetalae</taxon>
        <taxon>rosids</taxon>
        <taxon>malvids</taxon>
        <taxon>Brassicales</taxon>
        <taxon>Brassicaceae</taxon>
        <taxon>Camelineae</taxon>
        <taxon>Arabidopsis</taxon>
    </lineage>
</organism>
<gene>
    <name evidence="2" type="ORF">ARALYDRAFT_910960</name>
</gene>
<dbReference type="Proteomes" id="UP000008694">
    <property type="component" value="Unassembled WGS sequence"/>
</dbReference>
<proteinExistence type="predicted"/>